<dbReference type="SUPFAM" id="SSF55144">
    <property type="entry name" value="LigT-like"/>
    <property type="match status" value="1"/>
</dbReference>
<comment type="caution">
    <text evidence="1">The sequence shown here is derived from an EMBL/GenBank/DDBJ whole genome shotgun (WGS) entry which is preliminary data.</text>
</comment>
<dbReference type="InterPro" id="IPR009097">
    <property type="entry name" value="Cyclic_Pdiesterase"/>
</dbReference>
<name>A0A2T0X8D2_9RHOB</name>
<keyword evidence="2" id="KW-1185">Reference proteome</keyword>
<dbReference type="AlphaFoldDB" id="A0A2T0X8D2"/>
<proteinExistence type="predicted"/>
<reference evidence="1 2" key="1">
    <citation type="submission" date="2018-03" db="EMBL/GenBank/DDBJ databases">
        <title>Genomic Encyclopedia of Archaeal and Bacterial Type Strains, Phase II (KMG-II): from individual species to whole genera.</title>
        <authorList>
            <person name="Goeker M."/>
        </authorList>
    </citation>
    <scope>NUCLEOTIDE SEQUENCE [LARGE SCALE GENOMIC DNA]</scope>
    <source>
        <strain evidence="1 2">DSM 29318</strain>
    </source>
</reference>
<dbReference type="RefSeq" id="WP_106159598.1">
    <property type="nucleotide sequence ID" value="NZ_PVTT01000001.1"/>
</dbReference>
<sequence>MNTPSNAPDEATIVATLAFDPRSFRRLDGWRQTYFPERGYRLPAHLTLFHKLPPDAAPRVAAALGRRPGPLSLHFAALRPLERGTAVDVEAERLHRLRGRIAAAFEGELSRQDARPDWRPHVTVQNKTDPREAEADRAAIAAEFTPWYGQGTAVRLWRYLGGPWRFEGALPL</sequence>
<dbReference type="OrthoDB" id="793003at2"/>
<keyword evidence="1" id="KW-0436">Ligase</keyword>
<dbReference type="Gene3D" id="3.90.1140.10">
    <property type="entry name" value="Cyclic phosphodiesterase"/>
    <property type="match status" value="1"/>
</dbReference>
<dbReference type="Pfam" id="PF13563">
    <property type="entry name" value="2_5_RNA_ligase2"/>
    <property type="match status" value="1"/>
</dbReference>
<gene>
    <name evidence="1" type="ORF">BCF33_0810</name>
</gene>
<evidence type="ECO:0000313" key="1">
    <source>
        <dbReference type="EMBL" id="PRY95196.1"/>
    </source>
</evidence>
<evidence type="ECO:0000313" key="2">
    <source>
        <dbReference type="Proteomes" id="UP000238801"/>
    </source>
</evidence>
<protein>
    <submittedName>
        <fullName evidence="1">2'-5' RNA ligase superfamily protein</fullName>
    </submittedName>
</protein>
<dbReference type="EMBL" id="PVTT01000001">
    <property type="protein sequence ID" value="PRY95196.1"/>
    <property type="molecule type" value="Genomic_DNA"/>
</dbReference>
<accession>A0A2T0X8D2</accession>
<dbReference type="Proteomes" id="UP000238801">
    <property type="component" value="Unassembled WGS sequence"/>
</dbReference>
<organism evidence="1 2">
    <name type="scientific">Hasllibacter halocynthiae</name>
    <dbReference type="NCBI Taxonomy" id="595589"/>
    <lineage>
        <taxon>Bacteria</taxon>
        <taxon>Pseudomonadati</taxon>
        <taxon>Pseudomonadota</taxon>
        <taxon>Alphaproteobacteria</taxon>
        <taxon>Rhodobacterales</taxon>
        <taxon>Roseobacteraceae</taxon>
        <taxon>Hasllibacter</taxon>
    </lineage>
</organism>
<dbReference type="GO" id="GO:0016874">
    <property type="term" value="F:ligase activity"/>
    <property type="evidence" value="ECO:0007669"/>
    <property type="project" value="UniProtKB-KW"/>
</dbReference>